<reference evidence="4" key="1">
    <citation type="journal article" date="2019" name="Int. J. Syst. Evol. Microbiol.">
        <title>The Global Catalogue of Microorganisms (GCM) 10K type strain sequencing project: providing services to taxonomists for standard genome sequencing and annotation.</title>
        <authorList>
            <consortium name="The Broad Institute Genomics Platform"/>
            <consortium name="The Broad Institute Genome Sequencing Center for Infectious Disease"/>
            <person name="Wu L."/>
            <person name="Ma J."/>
        </authorList>
    </citation>
    <scope>NUCLEOTIDE SEQUENCE [LARGE SCALE GENOMIC DNA]</scope>
    <source>
        <strain evidence="4">CGMCC 1.10698</strain>
    </source>
</reference>
<protein>
    <submittedName>
        <fullName evidence="3">VWA domain-containing protein</fullName>
    </submittedName>
</protein>
<dbReference type="PROSITE" id="PS50234">
    <property type="entry name" value="VWFA"/>
    <property type="match status" value="1"/>
</dbReference>
<dbReference type="RefSeq" id="WP_230067441.1">
    <property type="nucleotide sequence ID" value="NZ_BAABLL010000004.1"/>
</dbReference>
<keyword evidence="1" id="KW-1133">Transmembrane helix</keyword>
<comment type="caution">
    <text evidence="3">The sequence shown here is derived from an EMBL/GenBank/DDBJ whole genome shotgun (WGS) entry which is preliminary data.</text>
</comment>
<dbReference type="InterPro" id="IPR036465">
    <property type="entry name" value="vWFA_dom_sf"/>
</dbReference>
<evidence type="ECO:0000313" key="4">
    <source>
        <dbReference type="Proteomes" id="UP001595773"/>
    </source>
</evidence>
<accession>A0ABV8R2Z7</accession>
<dbReference type="EMBL" id="JBHSCQ010000010">
    <property type="protein sequence ID" value="MFC4265768.1"/>
    <property type="molecule type" value="Genomic_DNA"/>
</dbReference>
<organism evidence="3 4">
    <name type="scientific">Arthrobacter cryoconiti</name>
    <dbReference type="NCBI Taxonomy" id="748907"/>
    <lineage>
        <taxon>Bacteria</taxon>
        <taxon>Bacillati</taxon>
        <taxon>Actinomycetota</taxon>
        <taxon>Actinomycetes</taxon>
        <taxon>Micrococcales</taxon>
        <taxon>Micrococcaceae</taxon>
        <taxon>Arthrobacter</taxon>
    </lineage>
</organism>
<feature type="transmembrane region" description="Helical" evidence="1">
    <location>
        <begin position="6"/>
        <end position="24"/>
    </location>
</feature>
<keyword evidence="4" id="KW-1185">Reference proteome</keyword>
<dbReference type="SUPFAM" id="SSF53300">
    <property type="entry name" value="vWA-like"/>
    <property type="match status" value="1"/>
</dbReference>
<evidence type="ECO:0000259" key="2">
    <source>
        <dbReference type="PROSITE" id="PS50234"/>
    </source>
</evidence>
<name>A0ABV8R2Z7_9MICC</name>
<proteinExistence type="predicted"/>
<gene>
    <name evidence="3" type="ORF">ACFOW9_09170</name>
</gene>
<feature type="domain" description="VWFA" evidence="2">
    <location>
        <begin position="94"/>
        <end position="284"/>
    </location>
</feature>
<dbReference type="Proteomes" id="UP001595773">
    <property type="component" value="Unassembled WGS sequence"/>
</dbReference>
<dbReference type="InterPro" id="IPR002035">
    <property type="entry name" value="VWF_A"/>
</dbReference>
<keyword evidence="1" id="KW-0812">Transmembrane</keyword>
<dbReference type="Gene3D" id="3.40.50.410">
    <property type="entry name" value="von Willebrand factor, type A domain"/>
    <property type="match status" value="1"/>
</dbReference>
<dbReference type="Pfam" id="PF13519">
    <property type="entry name" value="VWA_2"/>
    <property type="match status" value="1"/>
</dbReference>
<sequence>MELKFWWILPLGIAGMIMVVLLVWRRTHKANTAVPVAHADRLTSLPRYQKALAAQKKWLAVAVASLLLMAGALLVAAARPVQETNHIPQTSNRDIILCLDVSGSMMDTDEEIVDNFSELVTEFKGERIALTIFDATAVQVFPLTDDYDFVAEQLKIAKNAMNIDSGNFDFFDGTYEVPGSSLIGDGLASCVSGFPQEAGVQRSRSVVFATDNMLAGHPLLTLPEAASLAKTGHIRVYSLNPNDYSTDSYPDQIATELKVASESTGGAYYPLKSDSAVKSIVKKVQDTEAAKLKGAPLKTVVDQPAVPLGLAMLGLLGLGAATLKVRP</sequence>
<evidence type="ECO:0000313" key="3">
    <source>
        <dbReference type="EMBL" id="MFC4265768.1"/>
    </source>
</evidence>
<keyword evidence="1" id="KW-0472">Membrane</keyword>
<feature type="transmembrane region" description="Helical" evidence="1">
    <location>
        <begin position="58"/>
        <end position="78"/>
    </location>
</feature>
<evidence type="ECO:0000256" key="1">
    <source>
        <dbReference type="SAM" id="Phobius"/>
    </source>
</evidence>